<reference evidence="2 3" key="1">
    <citation type="submission" date="2019-07" db="EMBL/GenBank/DDBJ databases">
        <authorList>
            <person name="Kovalski J.M."/>
            <person name="Stoner T.H."/>
            <person name="Garlena R.A."/>
            <person name="Russell D.A."/>
            <person name="Pope W.H."/>
            <person name="Jacobs-Sera D."/>
            <person name="Hatfull G.F."/>
        </authorList>
    </citation>
    <scope>NUCLEOTIDE SEQUENCE [LARGE SCALE GENOMIC DNA]</scope>
</reference>
<proteinExistence type="predicted"/>
<feature type="domain" description="DUF732" evidence="1">
    <location>
        <begin position="28"/>
        <end position="98"/>
    </location>
</feature>
<sequence length="101" mass="10967">MKRILVAAMIGAASVVVLAPGVAHAGEAGYLARIGVDYDFPVVNEAEALRAGYEICAKLRRGIPREHVAEALFWNMQELTREQADGIPYAAQRELCPETAQ</sequence>
<gene>
    <name evidence="2" type="primary">40</name>
    <name evidence="2" type="ORF">SEA_RAMEN_40</name>
</gene>
<protein>
    <submittedName>
        <fullName evidence="2">Membrane protein</fullName>
    </submittedName>
</protein>
<dbReference type="EMBL" id="MN234197">
    <property type="protein sequence ID" value="QFG11270.1"/>
    <property type="molecule type" value="Genomic_DNA"/>
</dbReference>
<dbReference type="Proteomes" id="UP000325704">
    <property type="component" value="Segment"/>
</dbReference>
<evidence type="ECO:0000313" key="3">
    <source>
        <dbReference type="Proteomes" id="UP000325704"/>
    </source>
</evidence>
<evidence type="ECO:0000313" key="2">
    <source>
        <dbReference type="EMBL" id="QFG11270.1"/>
    </source>
</evidence>
<organism evidence="2 3">
    <name type="scientific">Mycobacterium phage Ramen</name>
    <dbReference type="NCBI Taxonomy" id="2599876"/>
    <lineage>
        <taxon>Viruses</taxon>
        <taxon>Duplodnaviria</taxon>
        <taxon>Heunggongvirae</taxon>
        <taxon>Uroviricota</taxon>
        <taxon>Caudoviricetes</taxon>
        <taxon>Weiservirinae</taxon>
        <taxon>Anayavirus</taxon>
        <taxon>Anayavirus JAWS</taxon>
    </lineage>
</organism>
<evidence type="ECO:0000259" key="1">
    <source>
        <dbReference type="Pfam" id="PF05305"/>
    </source>
</evidence>
<name>A0A5J6TKH0_9CAUD</name>
<accession>A0A5J6TKH0</accession>
<dbReference type="Pfam" id="PF05305">
    <property type="entry name" value="DUF732"/>
    <property type="match status" value="1"/>
</dbReference>
<dbReference type="InterPro" id="IPR007969">
    <property type="entry name" value="DUF732"/>
</dbReference>